<reference evidence="7 8" key="1">
    <citation type="submission" date="2020-10" db="EMBL/GenBank/DDBJ databases">
        <title>Ca. Dormibacterota MAGs.</title>
        <authorList>
            <person name="Montgomery K."/>
        </authorList>
    </citation>
    <scope>NUCLEOTIDE SEQUENCE [LARGE SCALE GENOMIC DNA]</scope>
    <source>
        <strain evidence="7">SC8812_S17_18</strain>
    </source>
</reference>
<comment type="subcellular location">
    <subcellularLocation>
        <location evidence="6">Cell membrane</location>
        <topology evidence="6">Multi-pass membrane protein</topology>
    </subcellularLocation>
    <subcellularLocation>
        <location evidence="1">Membrane</location>
        <topology evidence="1">Multi-pass membrane protein</topology>
    </subcellularLocation>
</comment>
<sequence length="267" mass="27045">MILVALGAAVGVFGTLVGAGGGFILTPILLLIYPRDTAATITAISLVVVFFNALSGSAAYARQRRIDYRAGIAFALATLPGAVAGALLVGAAPRRLFDAVMACLLGGLAIWLISGGARDDRAGHGPTGTPRLLTDRDGTTYRYSVRTRRGVAYSVGVGFISSFLGIGGGVIHVPLLVRALGFPVHVATATSHFVLANMAAVGTVTHIAAGSFAGGTGIHRAIALSLGVVGGAQVGAWLSQRAGSVIIQRLLAVALAALAVRLLVTVL</sequence>
<keyword evidence="5 6" id="KW-0472">Membrane</keyword>
<proteinExistence type="inferred from homology"/>
<protein>
    <recommendedName>
        <fullName evidence="6">Probable membrane transporter protein</fullName>
    </recommendedName>
</protein>
<feature type="transmembrane region" description="Helical" evidence="6">
    <location>
        <begin position="151"/>
        <end position="173"/>
    </location>
</feature>
<dbReference type="Pfam" id="PF01925">
    <property type="entry name" value="TauE"/>
    <property type="match status" value="1"/>
</dbReference>
<evidence type="ECO:0000256" key="1">
    <source>
        <dbReference type="ARBA" id="ARBA00004141"/>
    </source>
</evidence>
<evidence type="ECO:0000256" key="6">
    <source>
        <dbReference type="RuleBase" id="RU363041"/>
    </source>
</evidence>
<accession>A0A934N754</accession>
<evidence type="ECO:0000313" key="7">
    <source>
        <dbReference type="EMBL" id="MBJ7596134.1"/>
    </source>
</evidence>
<evidence type="ECO:0000256" key="2">
    <source>
        <dbReference type="ARBA" id="ARBA00009142"/>
    </source>
</evidence>
<feature type="transmembrane region" description="Helical" evidence="6">
    <location>
        <begin position="38"/>
        <end position="60"/>
    </location>
</feature>
<dbReference type="Proteomes" id="UP000606991">
    <property type="component" value="Unassembled WGS sequence"/>
</dbReference>
<evidence type="ECO:0000313" key="8">
    <source>
        <dbReference type="Proteomes" id="UP000606991"/>
    </source>
</evidence>
<feature type="transmembrane region" description="Helical" evidence="6">
    <location>
        <begin position="72"/>
        <end position="90"/>
    </location>
</feature>
<evidence type="ECO:0000256" key="5">
    <source>
        <dbReference type="ARBA" id="ARBA00023136"/>
    </source>
</evidence>
<feature type="transmembrane region" description="Helical" evidence="6">
    <location>
        <begin position="246"/>
        <end position="264"/>
    </location>
</feature>
<dbReference type="EMBL" id="JAEKNS010000148">
    <property type="protein sequence ID" value="MBJ7596134.1"/>
    <property type="molecule type" value="Genomic_DNA"/>
</dbReference>
<keyword evidence="6" id="KW-1003">Cell membrane</keyword>
<comment type="similarity">
    <text evidence="2 6">Belongs to the 4-toluene sulfonate uptake permease (TSUP) (TC 2.A.102) family.</text>
</comment>
<keyword evidence="3 6" id="KW-0812">Transmembrane</keyword>
<dbReference type="InterPro" id="IPR051598">
    <property type="entry name" value="TSUP/Inactive_protease-like"/>
</dbReference>
<dbReference type="PANTHER" id="PTHR43701:SF2">
    <property type="entry name" value="MEMBRANE TRANSPORTER PROTEIN YJNA-RELATED"/>
    <property type="match status" value="1"/>
</dbReference>
<comment type="caution">
    <text evidence="7">The sequence shown here is derived from an EMBL/GenBank/DDBJ whole genome shotgun (WGS) entry which is preliminary data.</text>
</comment>
<evidence type="ECO:0000256" key="4">
    <source>
        <dbReference type="ARBA" id="ARBA00022989"/>
    </source>
</evidence>
<keyword evidence="4 6" id="KW-1133">Transmembrane helix</keyword>
<dbReference type="GO" id="GO:0005886">
    <property type="term" value="C:plasma membrane"/>
    <property type="evidence" value="ECO:0007669"/>
    <property type="project" value="UniProtKB-SubCell"/>
</dbReference>
<feature type="transmembrane region" description="Helical" evidence="6">
    <location>
        <begin position="221"/>
        <end position="240"/>
    </location>
</feature>
<evidence type="ECO:0000256" key="3">
    <source>
        <dbReference type="ARBA" id="ARBA00022692"/>
    </source>
</evidence>
<dbReference type="AlphaFoldDB" id="A0A934N754"/>
<dbReference type="InterPro" id="IPR002781">
    <property type="entry name" value="TM_pro_TauE-like"/>
</dbReference>
<organism evidence="7 8">
    <name type="scientific">Candidatus Aeolococcus gillhamiae</name>
    <dbReference type="NCBI Taxonomy" id="3127015"/>
    <lineage>
        <taxon>Bacteria</taxon>
        <taxon>Bacillati</taxon>
        <taxon>Candidatus Dormiibacterota</taxon>
        <taxon>Candidatus Dormibacteria</taxon>
        <taxon>Candidatus Aeolococcales</taxon>
        <taxon>Candidatus Aeolococcaceae</taxon>
        <taxon>Candidatus Aeolococcus</taxon>
    </lineage>
</organism>
<name>A0A934N754_9BACT</name>
<dbReference type="PANTHER" id="PTHR43701">
    <property type="entry name" value="MEMBRANE TRANSPORTER PROTEIN MJ0441-RELATED"/>
    <property type="match status" value="1"/>
</dbReference>
<gene>
    <name evidence="7" type="ORF">JF886_14990</name>
</gene>
<feature type="transmembrane region" description="Helical" evidence="6">
    <location>
        <begin position="193"/>
        <end position="214"/>
    </location>
</feature>
<feature type="transmembrane region" description="Helical" evidence="6">
    <location>
        <begin position="96"/>
        <end position="114"/>
    </location>
</feature>